<accession>A0ABR8QNQ1</accession>
<organism evidence="1 2">
    <name type="scientific">Cytobacillus stercorigallinarum</name>
    <dbReference type="NCBI Taxonomy" id="2762240"/>
    <lineage>
        <taxon>Bacteria</taxon>
        <taxon>Bacillati</taxon>
        <taxon>Bacillota</taxon>
        <taxon>Bacilli</taxon>
        <taxon>Bacillales</taxon>
        <taxon>Bacillaceae</taxon>
        <taxon>Cytobacillus</taxon>
    </lineage>
</organism>
<evidence type="ECO:0000313" key="2">
    <source>
        <dbReference type="Proteomes" id="UP000657931"/>
    </source>
</evidence>
<name>A0ABR8QNQ1_9BACI</name>
<gene>
    <name evidence="1" type="ORF">H9655_09020</name>
</gene>
<dbReference type="RefSeq" id="WP_191813150.1">
    <property type="nucleotide sequence ID" value="NZ_JACSQT010000003.1"/>
</dbReference>
<evidence type="ECO:0000313" key="1">
    <source>
        <dbReference type="EMBL" id="MBD7937172.1"/>
    </source>
</evidence>
<comment type="caution">
    <text evidence="1">The sequence shown here is derived from an EMBL/GenBank/DDBJ whole genome shotgun (WGS) entry which is preliminary data.</text>
</comment>
<dbReference type="Proteomes" id="UP000657931">
    <property type="component" value="Unassembled WGS sequence"/>
</dbReference>
<reference evidence="1 2" key="1">
    <citation type="submission" date="2020-08" db="EMBL/GenBank/DDBJ databases">
        <title>A Genomic Blueprint of the Chicken Gut Microbiome.</title>
        <authorList>
            <person name="Gilroy R."/>
            <person name="Ravi A."/>
            <person name="Getino M."/>
            <person name="Pursley I."/>
            <person name="Horton D.L."/>
            <person name="Alikhan N.-F."/>
            <person name="Baker D."/>
            <person name="Gharbi K."/>
            <person name="Hall N."/>
            <person name="Watson M."/>
            <person name="Adriaenssens E.M."/>
            <person name="Foster-Nyarko E."/>
            <person name="Jarju S."/>
            <person name="Secka A."/>
            <person name="Antonio M."/>
            <person name="Oren A."/>
            <person name="Chaudhuri R."/>
            <person name="La Ragione R.M."/>
            <person name="Hildebrand F."/>
            <person name="Pallen M.J."/>
        </authorList>
    </citation>
    <scope>NUCLEOTIDE SEQUENCE [LARGE SCALE GENOMIC DNA]</scope>
    <source>
        <strain evidence="1 2">Sa5YUA1</strain>
    </source>
</reference>
<dbReference type="EMBL" id="JACSQT010000003">
    <property type="protein sequence ID" value="MBD7937172.1"/>
    <property type="molecule type" value="Genomic_DNA"/>
</dbReference>
<sequence>MGAYDEPTKECPYCKTEMEADFVDVGVGMVQCGPYHCYECGASEIGPELNDWYYKDREGNDIYLQGKRIYCSWAKRGKGAKLQFKDFPVLRYDAPFSKTELETGFYDPSKKKISPYANTVGGHLVDHRTAKKAYNIGLLDEKKGVS</sequence>
<proteinExistence type="predicted"/>
<keyword evidence="2" id="KW-1185">Reference proteome</keyword>
<protein>
    <submittedName>
        <fullName evidence="1">Uncharacterized protein</fullName>
    </submittedName>
</protein>